<proteinExistence type="predicted"/>
<sequence length="96" mass="11102">MSLKTVKNKIILPGYLVKSDRVLILCFVRLIESHASVSKLPQQTSRFARSKTLFHEVPYKDKEKMPYAGCRYRVFIGKLCVIATLPSVIRKEELEF</sequence>
<dbReference type="EMBL" id="UWXJ01000001">
    <property type="protein sequence ID" value="VCY84061.1"/>
    <property type="molecule type" value="Genomic_DNA"/>
</dbReference>
<organism evidence="1 2">
    <name type="scientific">Escherichia coli</name>
    <dbReference type="NCBI Taxonomy" id="562"/>
    <lineage>
        <taxon>Bacteria</taxon>
        <taxon>Pseudomonadati</taxon>
        <taxon>Pseudomonadota</taxon>
        <taxon>Gammaproteobacteria</taxon>
        <taxon>Enterobacterales</taxon>
        <taxon>Enterobacteriaceae</taxon>
        <taxon>Escherichia</taxon>
    </lineage>
</organism>
<name>A0A3P5DSW4_ECOLX</name>
<evidence type="ECO:0000313" key="2">
    <source>
        <dbReference type="Proteomes" id="UP000281521"/>
    </source>
</evidence>
<reference evidence="1 2" key="1">
    <citation type="submission" date="2018-10" db="EMBL/GenBank/DDBJ databases">
        <authorList>
            <person name="Noll B N."/>
        </authorList>
    </citation>
    <scope>NUCLEOTIDE SEQUENCE [LARGE SCALE GENOMIC DNA]</scope>
    <source>
        <strain evidence="1">Ecoli022</strain>
    </source>
</reference>
<protein>
    <submittedName>
        <fullName evidence="1">Uncharacterized protein</fullName>
    </submittedName>
</protein>
<accession>A0A3P5DSW4</accession>
<dbReference type="AlphaFoldDB" id="A0A3P5DSW4"/>
<evidence type="ECO:0000313" key="1">
    <source>
        <dbReference type="EMBL" id="VCY84061.1"/>
    </source>
</evidence>
<dbReference type="Proteomes" id="UP000281521">
    <property type="component" value="Unassembled WGS sequence"/>
</dbReference>
<gene>
    <name evidence="1" type="ORF">BANRA_02732</name>
</gene>